<keyword evidence="3 7" id="KW-0378">Hydrolase</keyword>
<dbReference type="Gene3D" id="3.60.60.30">
    <property type="match status" value="1"/>
</dbReference>
<evidence type="ECO:0000256" key="6">
    <source>
        <dbReference type="ARBA" id="ARBA00023180"/>
    </source>
</evidence>
<evidence type="ECO:0000256" key="7">
    <source>
        <dbReference type="RuleBase" id="RU364138"/>
    </source>
</evidence>
<dbReference type="PANTHER" id="PTHR12370:SF3">
    <property type="entry name" value="PHOSPHOLIPASE B-LIKE 2-RELATED"/>
    <property type="match status" value="1"/>
</dbReference>
<gene>
    <name evidence="9" type="primary">LOC100367810</name>
</gene>
<comment type="function">
    <text evidence="7">Putative phospholipase.</text>
</comment>
<keyword evidence="2" id="KW-0732">Signal</keyword>
<evidence type="ECO:0000256" key="3">
    <source>
        <dbReference type="ARBA" id="ARBA00022801"/>
    </source>
</evidence>
<keyword evidence="5 7" id="KW-0443">Lipid metabolism</keyword>
<evidence type="ECO:0000313" key="8">
    <source>
        <dbReference type="Proteomes" id="UP000694865"/>
    </source>
</evidence>
<accession>A0ABM0M1M6</accession>
<keyword evidence="8" id="KW-1185">Reference proteome</keyword>
<proteinExistence type="inferred from homology"/>
<protein>
    <recommendedName>
        <fullName evidence="7">Phospholipase B-like</fullName>
        <ecNumber evidence="7">3.1.1.-</ecNumber>
    </recommendedName>
</protein>
<name>A0ABM0M1M6_SACKO</name>
<reference evidence="9" key="1">
    <citation type="submission" date="2025-08" db="UniProtKB">
        <authorList>
            <consortium name="RefSeq"/>
        </authorList>
    </citation>
    <scope>IDENTIFICATION</scope>
    <source>
        <tissue evidence="9">Testes</tissue>
    </source>
</reference>
<evidence type="ECO:0000256" key="4">
    <source>
        <dbReference type="ARBA" id="ARBA00022963"/>
    </source>
</evidence>
<keyword evidence="6" id="KW-0325">Glycoprotein</keyword>
<evidence type="ECO:0000256" key="5">
    <source>
        <dbReference type="ARBA" id="ARBA00023098"/>
    </source>
</evidence>
<dbReference type="PANTHER" id="PTHR12370">
    <property type="entry name" value="PHOSPHOLIPASE B-RELATED"/>
    <property type="match status" value="1"/>
</dbReference>
<sequence length="211" mass="24045">MVVDYNKFSPGLTPKTGLLVILEQLPGLVVAEDKTDLLTTQMYWPSYNVPYFKEIFNTSGCPENVAKYGDWFTYDKTPRAQIFRRDQSKVTDLNSMIKLMRYNDYKHDKYSKCNCTPPYSAENAISARSDLNPSSGTYPFAALGQRCHGGTDMKLTNYVMHKDLSFVAISGPTQDQQPVFQWSTSPYLDVLHLGHPDKFDFGPVQVNWKND</sequence>
<evidence type="ECO:0000256" key="2">
    <source>
        <dbReference type="ARBA" id="ARBA00022729"/>
    </source>
</evidence>
<dbReference type="GeneID" id="100367810"/>
<dbReference type="Proteomes" id="UP000694865">
    <property type="component" value="Unplaced"/>
</dbReference>
<dbReference type="Pfam" id="PF04916">
    <property type="entry name" value="Phospholip_B"/>
    <property type="match status" value="1"/>
</dbReference>
<evidence type="ECO:0000256" key="1">
    <source>
        <dbReference type="ARBA" id="ARBA00007835"/>
    </source>
</evidence>
<dbReference type="RefSeq" id="XP_006813917.1">
    <property type="nucleotide sequence ID" value="XM_006813854.1"/>
</dbReference>
<comment type="similarity">
    <text evidence="1 7">Belongs to the phospholipase B-like family.</text>
</comment>
<evidence type="ECO:0000313" key="9">
    <source>
        <dbReference type="RefSeq" id="XP_006813917.1"/>
    </source>
</evidence>
<dbReference type="InterPro" id="IPR007000">
    <property type="entry name" value="PLipase_B-like"/>
</dbReference>
<dbReference type="EC" id="3.1.1.-" evidence="7"/>
<keyword evidence="4 7" id="KW-0442">Lipid degradation</keyword>
<organism evidence="8 9">
    <name type="scientific">Saccoglossus kowalevskii</name>
    <name type="common">Acorn worm</name>
    <dbReference type="NCBI Taxonomy" id="10224"/>
    <lineage>
        <taxon>Eukaryota</taxon>
        <taxon>Metazoa</taxon>
        <taxon>Hemichordata</taxon>
        <taxon>Enteropneusta</taxon>
        <taxon>Harrimaniidae</taxon>
        <taxon>Saccoglossus</taxon>
    </lineage>
</organism>